<dbReference type="PROSITE" id="PS50853">
    <property type="entry name" value="FN3"/>
    <property type="match status" value="5"/>
</dbReference>
<dbReference type="CDD" id="cd00063">
    <property type="entry name" value="FN3"/>
    <property type="match status" value="3"/>
</dbReference>
<evidence type="ECO:0000313" key="3">
    <source>
        <dbReference type="EMBL" id="MFC3137581.1"/>
    </source>
</evidence>
<feature type="domain" description="Fibronectin type-III" evidence="2">
    <location>
        <begin position="373"/>
        <end position="462"/>
    </location>
</feature>
<protein>
    <submittedName>
        <fullName evidence="3">RHS repeat-associated core domain-containing protein</fullName>
    </submittedName>
</protein>
<dbReference type="NCBIfam" id="TIGR03696">
    <property type="entry name" value="Rhs_assc_core"/>
    <property type="match status" value="1"/>
</dbReference>
<dbReference type="Pfam" id="PF25023">
    <property type="entry name" value="TEN_YD-shell"/>
    <property type="match status" value="1"/>
</dbReference>
<comment type="caution">
    <text evidence="3">The sequence shown here is derived from an EMBL/GenBank/DDBJ whole genome shotgun (WGS) entry which is preliminary data.</text>
</comment>
<dbReference type="InterPro" id="IPR003961">
    <property type="entry name" value="FN3_dom"/>
</dbReference>
<dbReference type="Gene3D" id="2.60.40.10">
    <property type="entry name" value="Immunoglobulins"/>
    <property type="match status" value="6"/>
</dbReference>
<feature type="domain" description="Fibronectin type-III" evidence="2">
    <location>
        <begin position="553"/>
        <end position="642"/>
    </location>
</feature>
<dbReference type="InterPro" id="IPR036116">
    <property type="entry name" value="FN3_sf"/>
</dbReference>
<evidence type="ECO:0000256" key="1">
    <source>
        <dbReference type="ARBA" id="ARBA00022737"/>
    </source>
</evidence>
<dbReference type="SUPFAM" id="SSF49265">
    <property type="entry name" value="Fibronectin type III"/>
    <property type="match status" value="3"/>
</dbReference>
<dbReference type="SMART" id="SM00060">
    <property type="entry name" value="FN3"/>
    <property type="match status" value="8"/>
</dbReference>
<dbReference type="RefSeq" id="WP_248935160.1">
    <property type="nucleotide sequence ID" value="NZ_JAKILF010000002.1"/>
</dbReference>
<dbReference type="InterPro" id="IPR056823">
    <property type="entry name" value="TEN-like_YD-shell"/>
</dbReference>
<dbReference type="EMBL" id="JBHRTD010000006">
    <property type="protein sequence ID" value="MFC3137581.1"/>
    <property type="molecule type" value="Genomic_DNA"/>
</dbReference>
<organism evidence="3 4">
    <name type="scientific">Shewanella submarina</name>
    <dbReference type="NCBI Taxonomy" id="2016376"/>
    <lineage>
        <taxon>Bacteria</taxon>
        <taxon>Pseudomonadati</taxon>
        <taxon>Pseudomonadota</taxon>
        <taxon>Gammaproteobacteria</taxon>
        <taxon>Alteromonadales</taxon>
        <taxon>Shewanellaceae</taxon>
        <taxon>Shewanella</taxon>
    </lineage>
</organism>
<dbReference type="InterPro" id="IPR013783">
    <property type="entry name" value="Ig-like_fold"/>
</dbReference>
<feature type="domain" description="Fibronectin type-III" evidence="2">
    <location>
        <begin position="105"/>
        <end position="194"/>
    </location>
</feature>
<reference evidence="4" key="1">
    <citation type="journal article" date="2019" name="Int. J. Syst. Evol. Microbiol.">
        <title>The Global Catalogue of Microorganisms (GCM) 10K type strain sequencing project: providing services to taxonomists for standard genome sequencing and annotation.</title>
        <authorList>
            <consortium name="The Broad Institute Genomics Platform"/>
            <consortium name="The Broad Institute Genome Sequencing Center for Infectious Disease"/>
            <person name="Wu L."/>
            <person name="Ma J."/>
        </authorList>
    </citation>
    <scope>NUCLEOTIDE SEQUENCE [LARGE SCALE GENOMIC DNA]</scope>
    <source>
        <strain evidence="4">KCTC 52277</strain>
    </source>
</reference>
<sequence length="1095" mass="114127">MVCSNTFTTNADKYHVIRSTSSASATSFSSTGSLSVSWGSVSGVSGYEVQQSKNGSSWSTIYTGTATSTSRSGLGSGQYRYRVRTKLGSYSGSYVYSNYASVLHSPSSISVPTSTVTNGSIGISWAAVSTASSYTLQESANSGSWTTLTSTSSRSYTRSGRINGSYKYRVRACNSSGCSGWRYSRNVTVLLPPPVPASISVPTSTDTNGAYSVSWSSTSTATSYTLAERINGGSWSYTTISGASKSYSGRGNASYQYAVRGCNSSGCGGWRYSSTFSVLLPPPVPTSISVPTSTDTNGAYSVSWSSTSTATSYTLAERINSGSWSYTTISGTSKSYSGRGNGSYQYAVRGCNSSGCGGWRYSTTFSVLLPPPVPGSISVPTSTVTNGSIGISWAASSTATSYTLQESVNGGSWSTLTSTSGRSYTRSGRANGSYKYQIRACNASGCSGWRVSGSVTVLLPPPVPSSISVPTSTVTNGSIGISWAASSTATSYTLQESVNGGGWSTLTSTSGRSYTRSGRANGSYKYQIRACNASGCSGWRVSGSVTVLLPPSVPGSISVPTSTVTNGSIGISWAASSTATNYTLQESVNGGSWSTLTSTSGRSYTRTSRTNGSYKYQVRACNASGCSGWRVSSSVTVFLPPPVPASISVPTSTVTNGSIAVSWSASSSATSYTLQESVNGGGWSTLTSTSSRSYTRSGRANGSYKYQIRACNASGCSGWRQSAAVSVQLMPPADTTSHTLGQEDALGSRLLSWPAVANSSYYRVTVRSSDGTEQVYTTSDTSFILSLGMGSYTVSVQSCNFADMCSAGYNVGSYSPTTAVRFQHTDMLGSVIAESDSSGTMTSRSHYEPFGKRMGGDKAGIGYTGHLQDEDLGLTYMQARYYDPLIGRFYADDPLAFRDVHSFNRYAYANNNPYKYVDPDGRASELSSELAGISKSMSPNQRAVVAGVGIGILAAPIAASVMGDMTLAETGVLAADTLAGDAMGGASLGAGGVTLYRVVSNGELADIVKTGVMRLQEGGMEVKEFVTNLPDAKALQGALQKLFGDADSIVKVDAPASVMEVAEKIRVSDIPGGVEGAAIRGNEALSKITNIEEVK</sequence>
<dbReference type="InterPro" id="IPR022385">
    <property type="entry name" value="Rhs_assc_core"/>
</dbReference>
<feature type="domain" description="Fibronectin type-III" evidence="2">
    <location>
        <begin position="643"/>
        <end position="733"/>
    </location>
</feature>
<name>A0ABV7GAS5_9GAMM</name>
<gene>
    <name evidence="3" type="ORF">ACFOE0_05180</name>
</gene>
<evidence type="ECO:0000259" key="2">
    <source>
        <dbReference type="PROSITE" id="PS50853"/>
    </source>
</evidence>
<proteinExistence type="predicted"/>
<dbReference type="Proteomes" id="UP001595621">
    <property type="component" value="Unassembled WGS sequence"/>
</dbReference>
<keyword evidence="1" id="KW-0677">Repeat</keyword>
<keyword evidence="4" id="KW-1185">Reference proteome</keyword>
<dbReference type="PANTHER" id="PTHR47135">
    <property type="entry name" value="FIBRONECTIN TYPE III DOMAIN-CONTAINING PROTEIN 7"/>
    <property type="match status" value="1"/>
</dbReference>
<evidence type="ECO:0000313" key="4">
    <source>
        <dbReference type="Proteomes" id="UP001595621"/>
    </source>
</evidence>
<feature type="domain" description="Fibronectin type-III" evidence="2">
    <location>
        <begin position="463"/>
        <end position="551"/>
    </location>
</feature>
<accession>A0ABV7GAS5</accession>
<dbReference type="Gene3D" id="2.180.10.10">
    <property type="entry name" value="RHS repeat-associated core"/>
    <property type="match status" value="1"/>
</dbReference>